<feature type="transmembrane region" description="Helical" evidence="8">
    <location>
        <begin position="164"/>
        <end position="183"/>
    </location>
</feature>
<feature type="transmembrane region" description="Helical" evidence="8">
    <location>
        <begin position="638"/>
        <end position="660"/>
    </location>
</feature>
<evidence type="ECO:0000256" key="4">
    <source>
        <dbReference type="ARBA" id="ARBA00022692"/>
    </source>
</evidence>
<feature type="region of interest" description="Disordered" evidence="7">
    <location>
        <begin position="801"/>
        <end position="823"/>
    </location>
</feature>
<evidence type="ECO:0000313" key="10">
    <source>
        <dbReference type="EMBL" id="GLC58053.1"/>
    </source>
</evidence>
<evidence type="ECO:0000256" key="1">
    <source>
        <dbReference type="ARBA" id="ARBA00004141"/>
    </source>
</evidence>
<proteinExistence type="inferred from homology"/>
<dbReference type="AlphaFoldDB" id="A0A9W6BU03"/>
<dbReference type="PANTHER" id="PTHR48020">
    <property type="entry name" value="PROTON MYO-INOSITOL COTRANSPORTER"/>
    <property type="match status" value="1"/>
</dbReference>
<evidence type="ECO:0000259" key="9">
    <source>
        <dbReference type="PROSITE" id="PS50850"/>
    </source>
</evidence>
<gene>
    <name evidence="10" type="primary">PLESTMB000510</name>
    <name evidence="10" type="ORF">PLESTB_001313300</name>
</gene>
<evidence type="ECO:0000256" key="7">
    <source>
        <dbReference type="SAM" id="MobiDB-lite"/>
    </source>
</evidence>
<feature type="region of interest" description="Disordered" evidence="7">
    <location>
        <begin position="486"/>
        <end position="532"/>
    </location>
</feature>
<feature type="transmembrane region" description="Helical" evidence="8">
    <location>
        <begin position="102"/>
        <end position="120"/>
    </location>
</feature>
<dbReference type="PANTHER" id="PTHR48020:SF12">
    <property type="entry name" value="PROTON MYO-INOSITOL COTRANSPORTER"/>
    <property type="match status" value="1"/>
</dbReference>
<dbReference type="InterPro" id="IPR005828">
    <property type="entry name" value="MFS_sugar_transport-like"/>
</dbReference>
<feature type="region of interest" description="Disordered" evidence="7">
    <location>
        <begin position="341"/>
        <end position="382"/>
    </location>
</feature>
<keyword evidence="11" id="KW-1185">Reference proteome</keyword>
<feature type="transmembrane region" description="Helical" evidence="8">
    <location>
        <begin position="729"/>
        <end position="749"/>
    </location>
</feature>
<feature type="compositionally biased region" description="Low complexity" evidence="7">
    <location>
        <begin position="302"/>
        <end position="316"/>
    </location>
</feature>
<comment type="similarity">
    <text evidence="2">Belongs to the major facilitator superfamily. Sugar transporter (TC 2.A.1.1) family.</text>
</comment>
<sequence length="835" mass="85217">MVLLWTCLFAGLGGFLFGYDLGLIGSALLQIKRYFHIESSLTLELIVGMAKLGAAAGTFLGGAAMARYGRQRALALNSAAFVAGPVIMAAATAPWMLVLGRFVVGLGVGISATVSPAYIAELAPAATRGMLVQLYEVMLCIGMLLAPLMDWVLSRVDSEGSWRAMVGLPALPGMLLAAAPLLLPESPRWLVTRGRLDEALAVIKMVVRGSGGWSRGPQALWSGGYSRMDDQDKEDDQTVRDAEDELLQLWSCVQMDRNVVLEQRRKLWRSRQQRGGRRWGRLGCWNGAQGRPRAPSLDPIPEESSSHVPSPSCLSPSASIAATSNVVAIAAAAVASVAGTGTNGGDGGDAGPCGSGGGGRANPLGHSRLPVSAPASASGPSAAFPISGGAQLGFPTHGSLSSLREHWQQLPAACDGSSSGGMSTGIGTDAGNGGAGGELVAGGGGAAAGRVLGLPRREAEGGWPHMAAEGTYRPLASCDEAGADLQCGAPGSGSDERTRLLAPERSRTEAIAVSEQPEADAGGSSSPFLLPPSSSSSGALSLSASVPSLSCGSPPACLADMPGEEPSFFRTLSVLIGDIGALAVGPERRALWLALGLAFFDQATAATAIINYAPTLLKRLDEGGGGGKGAGEFDEGSAMLYTVLIGLTKAVGVVAAMLLVDHCGRRPLLLAGSLACAASLGALTLAALAGSTALLELAMCGFTLFFSLSWAGLYWVVVSELFSMSAKSAATSAATGLLFLTGALTDLVFLSLHDLMGPHTFLLFAALCLAAAAYVAVLLPETKGRTLAEVQALLAAAGGRGNAGEAAEGGAGEGRGGRGRRRGAGGSIELWRLRW</sequence>
<dbReference type="Pfam" id="PF00083">
    <property type="entry name" value="Sugar_tr"/>
    <property type="match status" value="2"/>
</dbReference>
<feature type="transmembrane region" description="Helical" evidence="8">
    <location>
        <begin position="590"/>
        <end position="613"/>
    </location>
</feature>
<evidence type="ECO:0000256" key="2">
    <source>
        <dbReference type="ARBA" id="ARBA00010992"/>
    </source>
</evidence>
<reference evidence="10 11" key="1">
    <citation type="journal article" date="2023" name="Commun. Biol.">
        <title>Reorganization of the ancestral sex-determining regions during the evolution of trioecy in Pleodorina starrii.</title>
        <authorList>
            <person name="Takahashi K."/>
            <person name="Suzuki S."/>
            <person name="Kawai-Toyooka H."/>
            <person name="Yamamoto K."/>
            <person name="Hamaji T."/>
            <person name="Ootsuki R."/>
            <person name="Yamaguchi H."/>
            <person name="Kawachi M."/>
            <person name="Higashiyama T."/>
            <person name="Nozaki H."/>
        </authorList>
    </citation>
    <scope>NUCLEOTIDE SEQUENCE [LARGE SCALE GENOMIC DNA]</scope>
    <source>
        <strain evidence="10 11">NIES-4479</strain>
    </source>
</reference>
<dbReference type="PROSITE" id="PS00217">
    <property type="entry name" value="SUGAR_TRANSPORT_2"/>
    <property type="match status" value="1"/>
</dbReference>
<comment type="subcellular location">
    <subcellularLocation>
        <location evidence="1">Membrane</location>
        <topology evidence="1">Multi-pass membrane protein</topology>
    </subcellularLocation>
</comment>
<dbReference type="Gene3D" id="1.20.1250.20">
    <property type="entry name" value="MFS general substrate transporter like domains"/>
    <property type="match status" value="2"/>
</dbReference>
<dbReference type="PRINTS" id="PR00171">
    <property type="entry name" value="SUGRTRNSPORT"/>
</dbReference>
<dbReference type="SUPFAM" id="SSF103473">
    <property type="entry name" value="MFS general substrate transporter"/>
    <property type="match status" value="2"/>
</dbReference>
<feature type="region of interest" description="Disordered" evidence="7">
    <location>
        <begin position="279"/>
        <end position="316"/>
    </location>
</feature>
<dbReference type="Proteomes" id="UP001165080">
    <property type="component" value="Unassembled WGS sequence"/>
</dbReference>
<feature type="transmembrane region" description="Helical" evidence="8">
    <location>
        <begin position="694"/>
        <end position="717"/>
    </location>
</feature>
<keyword evidence="6 8" id="KW-0472">Membrane</keyword>
<dbReference type="InterPro" id="IPR036259">
    <property type="entry name" value="MFS_trans_sf"/>
</dbReference>
<dbReference type="GO" id="GO:0016020">
    <property type="term" value="C:membrane"/>
    <property type="evidence" value="ECO:0007669"/>
    <property type="project" value="UniProtKB-SubCell"/>
</dbReference>
<dbReference type="EMBL" id="BRXU01000021">
    <property type="protein sequence ID" value="GLC58053.1"/>
    <property type="molecule type" value="Genomic_DNA"/>
</dbReference>
<dbReference type="InterPro" id="IPR005829">
    <property type="entry name" value="Sugar_transporter_CS"/>
</dbReference>
<feature type="transmembrane region" description="Helical" evidence="8">
    <location>
        <begin position="761"/>
        <end position="779"/>
    </location>
</feature>
<feature type="compositionally biased region" description="Gly residues" evidence="7">
    <location>
        <begin position="801"/>
        <end position="814"/>
    </location>
</feature>
<protein>
    <recommendedName>
        <fullName evidence="9">Major facilitator superfamily (MFS) profile domain-containing protein</fullName>
    </recommendedName>
</protein>
<keyword evidence="3" id="KW-0813">Transport</keyword>
<dbReference type="InterPro" id="IPR003663">
    <property type="entry name" value="Sugar/inositol_transpt"/>
</dbReference>
<organism evidence="10 11">
    <name type="scientific">Pleodorina starrii</name>
    <dbReference type="NCBI Taxonomy" id="330485"/>
    <lineage>
        <taxon>Eukaryota</taxon>
        <taxon>Viridiplantae</taxon>
        <taxon>Chlorophyta</taxon>
        <taxon>core chlorophytes</taxon>
        <taxon>Chlorophyceae</taxon>
        <taxon>CS clade</taxon>
        <taxon>Chlamydomonadales</taxon>
        <taxon>Volvocaceae</taxon>
        <taxon>Pleodorina</taxon>
    </lineage>
</organism>
<feature type="domain" description="Major facilitator superfamily (MFS) profile" evidence="9">
    <location>
        <begin position="6"/>
        <end position="783"/>
    </location>
</feature>
<keyword evidence="5 8" id="KW-1133">Transmembrane helix</keyword>
<feature type="transmembrane region" description="Helical" evidence="8">
    <location>
        <begin position="132"/>
        <end position="152"/>
    </location>
</feature>
<evidence type="ECO:0000256" key="8">
    <source>
        <dbReference type="SAM" id="Phobius"/>
    </source>
</evidence>
<dbReference type="InterPro" id="IPR020846">
    <property type="entry name" value="MFS_dom"/>
</dbReference>
<accession>A0A9W6BU03</accession>
<name>A0A9W6BU03_9CHLO</name>
<evidence type="ECO:0000313" key="11">
    <source>
        <dbReference type="Proteomes" id="UP001165080"/>
    </source>
</evidence>
<feature type="compositionally biased region" description="Gly residues" evidence="7">
    <location>
        <begin position="341"/>
        <end position="360"/>
    </location>
</feature>
<feature type="compositionally biased region" description="Low complexity" evidence="7">
    <location>
        <begin position="372"/>
        <end position="382"/>
    </location>
</feature>
<dbReference type="OrthoDB" id="5296287at2759"/>
<evidence type="ECO:0000256" key="6">
    <source>
        <dbReference type="ARBA" id="ARBA00023136"/>
    </source>
</evidence>
<evidence type="ECO:0000256" key="5">
    <source>
        <dbReference type="ARBA" id="ARBA00022989"/>
    </source>
</evidence>
<comment type="caution">
    <text evidence="10">The sequence shown here is derived from an EMBL/GenBank/DDBJ whole genome shotgun (WGS) entry which is preliminary data.</text>
</comment>
<dbReference type="PROSITE" id="PS50850">
    <property type="entry name" value="MFS"/>
    <property type="match status" value="1"/>
</dbReference>
<feature type="transmembrane region" description="Helical" evidence="8">
    <location>
        <begin position="74"/>
        <end position="96"/>
    </location>
</feature>
<feature type="compositionally biased region" description="Low complexity" evidence="7">
    <location>
        <begin position="521"/>
        <end position="532"/>
    </location>
</feature>
<evidence type="ECO:0000256" key="3">
    <source>
        <dbReference type="ARBA" id="ARBA00022448"/>
    </source>
</evidence>
<feature type="transmembrane region" description="Helical" evidence="8">
    <location>
        <begin position="667"/>
        <end position="688"/>
    </location>
</feature>
<dbReference type="GO" id="GO:0022857">
    <property type="term" value="F:transmembrane transporter activity"/>
    <property type="evidence" value="ECO:0007669"/>
    <property type="project" value="InterPro"/>
</dbReference>
<feature type="compositionally biased region" description="Basic and acidic residues" evidence="7">
    <location>
        <begin position="494"/>
        <end position="508"/>
    </location>
</feature>
<feature type="transmembrane region" description="Helical" evidence="8">
    <location>
        <begin position="42"/>
        <end position="62"/>
    </location>
</feature>
<keyword evidence="4 8" id="KW-0812">Transmembrane</keyword>
<dbReference type="InterPro" id="IPR050814">
    <property type="entry name" value="Myo-inositol_Transporter"/>
</dbReference>